<dbReference type="VEuPathDB" id="TriTrypDB:LdBPK_180390.1"/>
<reference evidence="2 3" key="1">
    <citation type="journal article" date="2018" name="Sci. Rep.">
        <title>A complete Leishmania donovani reference genome identifies novel genetic variations associated with virulence.</title>
        <authorList>
            <person name="Lypaczewski P."/>
            <person name="Hoshizaki J."/>
            <person name="Zhang W.-W."/>
            <person name="McCall L.-I."/>
            <person name="Torcivia-Rodriguez J."/>
            <person name="Simonyan V."/>
            <person name="Kaur A."/>
            <person name="Dewar K."/>
            <person name="Matlashewski G."/>
        </authorList>
    </citation>
    <scope>NUCLEOTIDE SEQUENCE [LARGE SCALE GENOMIC DNA]</scope>
    <source>
        <strain evidence="2 3">LdCL</strain>
    </source>
</reference>
<feature type="compositionally biased region" description="Basic and acidic residues" evidence="1">
    <location>
        <begin position="660"/>
        <end position="674"/>
    </location>
</feature>
<feature type="region of interest" description="Disordered" evidence="1">
    <location>
        <begin position="1229"/>
        <end position="1292"/>
    </location>
</feature>
<feature type="region of interest" description="Disordered" evidence="1">
    <location>
        <begin position="643"/>
        <end position="674"/>
    </location>
</feature>
<feature type="compositionally biased region" description="Low complexity" evidence="1">
    <location>
        <begin position="109"/>
        <end position="119"/>
    </location>
</feature>
<feature type="region of interest" description="Disordered" evidence="1">
    <location>
        <begin position="475"/>
        <end position="507"/>
    </location>
</feature>
<feature type="compositionally biased region" description="Low complexity" evidence="1">
    <location>
        <begin position="55"/>
        <end position="68"/>
    </location>
</feature>
<evidence type="ECO:0000256" key="1">
    <source>
        <dbReference type="SAM" id="MobiDB-lite"/>
    </source>
</evidence>
<accession>A0A3S7WUS8</accession>
<feature type="compositionally biased region" description="Low complexity" evidence="1">
    <location>
        <begin position="488"/>
        <end position="501"/>
    </location>
</feature>
<feature type="region of interest" description="Disordered" evidence="1">
    <location>
        <begin position="55"/>
        <end position="79"/>
    </location>
</feature>
<dbReference type="VEuPathDB" id="TriTrypDB:LDHU3_18.0470"/>
<feature type="region of interest" description="Disordered" evidence="1">
    <location>
        <begin position="109"/>
        <end position="150"/>
    </location>
</feature>
<feature type="compositionally biased region" description="Basic and acidic residues" evidence="1">
    <location>
        <begin position="394"/>
        <end position="405"/>
    </location>
</feature>
<feature type="compositionally biased region" description="Polar residues" evidence="1">
    <location>
        <begin position="1694"/>
        <end position="1709"/>
    </location>
</feature>
<feature type="region of interest" description="Disordered" evidence="1">
    <location>
        <begin position="846"/>
        <end position="1165"/>
    </location>
</feature>
<feature type="compositionally biased region" description="Basic and acidic residues" evidence="1">
    <location>
        <begin position="643"/>
        <end position="652"/>
    </location>
</feature>
<feature type="region of interest" description="Disordered" evidence="1">
    <location>
        <begin position="791"/>
        <end position="816"/>
    </location>
</feature>
<dbReference type="Proteomes" id="UP000274082">
    <property type="component" value="Chromosome 18"/>
</dbReference>
<feature type="compositionally biased region" description="Basic and acidic residues" evidence="1">
    <location>
        <begin position="806"/>
        <end position="815"/>
    </location>
</feature>
<sequence length="1746" mass="183281">MSSVHSAQSPLTTSTVAATGEAFATETPFSNSIEAIRARLQDAVRNIDYIVGAAQRPSSPTASRSAAAGMDVSSPRVDRWEVKSPGDERRLHGGPTSCAAALALLRARQASAAPRSSEAGTLPACQPPPTPHSDQMSEDSPTPGPSVATPFTASYFRESASTASATTEAGTVLSATYAAALDFWRVHGRRTYRPAPMAQAGLTAASLADAALASAAASTLSQAPVAGAHNAHTAASITFAPPPPHSKGQGSAASTKFTERAHTDTDILADTAAGPARLSNTLSTAAATATATATAQTGHKAIFAPLSWPPRVALPASLAATTPSTTRSRSLTPDCSRTRHTQPPQALADDSCFSTPAPAPLPSPSSVTTLSARLAALRAADTAQRSSVLTQQRQRQEWPRDEKRHVSSGTSALVTPATALLADYAVRAHRDNEASTSEYFGANNAPVHHRQSRAESQHLPQSSVAVGQISTNATSDHNWLVRSPPSKPATSPTATTRQAQRANRRDETSFIVSLAQDMQAAREEAWRDALDSVKLEPPVRPPPLPPLDTSGLSRDTPPSRLPEHRGGGIGDKPLFALAATADTRWGAAAATASSRALASSTAPLDALQARLLPSAIAMATAGRGAAENESLPMHEELAMRERLASRRQRQSEHALVVHGRAAEHQRQRYERLSDARDRDVAEHLRGEMARQTAVQAAAQARVAQVRAALPDHPEAVTSDELVAIRLHAQQLERLREQTQWVMGRSPSLHMGAAPAPAADAVSTTDSSSLLIPVAASGKACGIAAAQRGHIKEGASTTAQQTCTTTGKEKHPHSPSEKVVATAAATRTRYSDVTIDPSVVAGDGVRSVGAPSASAQITASAEREATPEQTMAAHRACPSSSSQDFVQRHAAESRQHRSATPAHANGRVAGETVHETERSAGGSLDEDLLTSTQLPPPLSDVQVKAERRARTPAPSTVKLQRSASSPSASRADGVGTGKPTWVAPMQSSVSTSSKAASSPIQRQNALTVSANDDADRDLISSPPSGRYSERGGKAAGSTAPDRIASIQSTRLHVSASRGTAWQDDSTASDATSSSSSRLPASASPFRALHSAPGAGGSARPPVSRTRSPLYDGRVDPSRSASLHRRGTPAADGARRSGAGRTGSSALTSSRATTSPTLRNKTTDPLQAHRRAVQHEVDKRTALRAQATLSEHGIAVNVQLAGHRVPSLVKLSKDGKELLFYLDRIEQVPLPTPRASPLTSLPASSAEFASRSPSPATVLSRVPGTGNAPATMSRGSQLSASSSPAAAQPPRFHLPRFPGVAAPVAPSMQPHSGLVKMLPTDTFVKGKAIAGRGGGVAGASPRGIAPSLSSPQQQRLVAAAPPPRGGTVPSPSPLPPHMAASTLLRRGVPPCAAASTRPIRVRELHHFPCAYSRVYVPFGVMGYESDLGLGGPKTWEDVDGVLCGPASFEVLRRYRCPLFAEVRGPLCAPYRVYVIIPQFKRIDLPQDAVLLVLDFQQRVDWVLFLLAMQHDVADRGDCDSGVDSGVLADSSSLSAGAVQSRVLSYGRALWMLAAQRLQRARALRGMNPFDLDKMWPVRHPDQRGSRGSERRSGRGAPSVTPSPLAKGRVYPLAGGAAATRRSDTRPPTRSGRHHGAGSKARASSAECTSVPPRGRNDSPARRRDPGLDLGWEVSAAAEGVTRGSHRGSDARFWNPRQHTSPARPQAFSTSRAGAEAVPVTSQEASKPRFELLKRVSRSLGVRRPGKGS</sequence>
<proteinExistence type="predicted"/>
<dbReference type="OrthoDB" id="267750at2759"/>
<dbReference type="EMBL" id="CP029517">
    <property type="protein sequence ID" value="AYU77965.1"/>
    <property type="molecule type" value="Genomic_DNA"/>
</dbReference>
<feature type="compositionally biased region" description="Pro residues" evidence="1">
    <location>
        <begin position="1358"/>
        <end position="1371"/>
    </location>
</feature>
<name>A0A3S7WUS8_LEIDO</name>
<feature type="compositionally biased region" description="Low complexity" evidence="1">
    <location>
        <begin position="796"/>
        <end position="805"/>
    </location>
</feature>
<feature type="compositionally biased region" description="Low complexity" evidence="1">
    <location>
        <begin position="317"/>
        <end position="333"/>
    </location>
</feature>
<keyword evidence="3" id="KW-1185">Reference proteome</keyword>
<feature type="compositionally biased region" description="Basic and acidic residues" evidence="1">
    <location>
        <begin position="885"/>
        <end position="894"/>
    </location>
</feature>
<feature type="compositionally biased region" description="Low complexity" evidence="1">
    <location>
        <begin position="1063"/>
        <end position="1086"/>
    </location>
</feature>
<feature type="region of interest" description="Disordered" evidence="1">
    <location>
        <begin position="1569"/>
        <end position="1723"/>
    </location>
</feature>
<feature type="compositionally biased region" description="Basic and acidic residues" evidence="1">
    <location>
        <begin position="1569"/>
        <end position="1590"/>
    </location>
</feature>
<feature type="region of interest" description="Disordered" evidence="1">
    <location>
        <begin position="236"/>
        <end position="258"/>
    </location>
</feature>
<feature type="compositionally biased region" description="Polar residues" evidence="1">
    <location>
        <begin position="1044"/>
        <end position="1062"/>
    </location>
</feature>
<feature type="compositionally biased region" description="Low complexity" evidence="1">
    <location>
        <begin position="960"/>
        <end position="970"/>
    </location>
</feature>
<evidence type="ECO:0000313" key="3">
    <source>
        <dbReference type="Proteomes" id="UP000274082"/>
    </source>
</evidence>
<feature type="region of interest" description="Disordered" evidence="1">
    <location>
        <begin position="1332"/>
        <end position="1371"/>
    </location>
</feature>
<dbReference type="VEuPathDB" id="TriTrypDB:LdCL_180008800"/>
<feature type="compositionally biased region" description="Low complexity" evidence="1">
    <location>
        <begin position="1277"/>
        <end position="1288"/>
    </location>
</feature>
<feature type="region of interest" description="Disordered" evidence="1">
    <location>
        <begin position="380"/>
        <end position="410"/>
    </location>
</feature>
<feature type="compositionally biased region" description="Low complexity" evidence="1">
    <location>
        <begin position="986"/>
        <end position="997"/>
    </location>
</feature>
<feature type="compositionally biased region" description="Polar residues" evidence="1">
    <location>
        <begin position="1154"/>
        <end position="1163"/>
    </location>
</feature>
<feature type="compositionally biased region" description="Polar residues" evidence="1">
    <location>
        <begin position="998"/>
        <end position="1009"/>
    </location>
</feature>
<evidence type="ECO:0000313" key="2">
    <source>
        <dbReference type="EMBL" id="AYU77965.1"/>
    </source>
</evidence>
<feature type="compositionally biased region" description="Polar residues" evidence="1">
    <location>
        <begin position="1266"/>
        <end position="1276"/>
    </location>
</feature>
<feature type="compositionally biased region" description="Basic and acidic residues" evidence="1">
    <location>
        <begin position="1652"/>
        <end position="1664"/>
    </location>
</feature>
<feature type="region of interest" description="Disordered" evidence="1">
    <location>
        <begin position="532"/>
        <end position="568"/>
    </location>
</feature>
<protein>
    <submittedName>
        <fullName evidence="2">Uncharacterized protein</fullName>
    </submittedName>
</protein>
<gene>
    <name evidence="2" type="ORF">LdCL_180008800</name>
</gene>
<feature type="compositionally biased region" description="Low complexity" evidence="1">
    <location>
        <begin position="1128"/>
        <end position="1153"/>
    </location>
</feature>
<organism evidence="2 3">
    <name type="scientific">Leishmania donovani</name>
    <dbReference type="NCBI Taxonomy" id="5661"/>
    <lineage>
        <taxon>Eukaryota</taxon>
        <taxon>Discoba</taxon>
        <taxon>Euglenozoa</taxon>
        <taxon>Kinetoplastea</taxon>
        <taxon>Metakinetoplastina</taxon>
        <taxon>Trypanosomatida</taxon>
        <taxon>Trypanosomatidae</taxon>
        <taxon>Leishmaniinae</taxon>
        <taxon>Leishmania</taxon>
    </lineage>
</organism>
<feature type="region of interest" description="Disordered" evidence="1">
    <location>
        <begin position="317"/>
        <end position="366"/>
    </location>
</feature>
<feature type="compositionally biased region" description="Low complexity" evidence="1">
    <location>
        <begin position="1233"/>
        <end position="1244"/>
    </location>
</feature>